<sequence length="221" mass="23859">MKRTLIRALLAGLCGMLAACAIITVNVYFPEKAVKEAYKSLDEMLLQQGEEKPASEGKLPGGEKPAAAPGPQSRLLDRLPSLSLVGAAYAAENYADQLAVEIAGMPEVLAAYDEMKARLPQLDALRDRGIVGETNQGLVTVHDKGKATPRDEALVKEENANRKTVITAMARAILKLNKQPESKGAIGQVLPKAAATYADAKREAAKPGWWMQLQNGRWVQK</sequence>
<accession>A0A831UCH0</accession>
<comment type="caution">
    <text evidence="2">The sequence shown here is derived from an EMBL/GenBank/DDBJ whole genome shotgun (WGS) entry which is preliminary data.</text>
</comment>
<organism evidence="2">
    <name type="scientific">Geobacter metallireducens</name>
    <dbReference type="NCBI Taxonomy" id="28232"/>
    <lineage>
        <taxon>Bacteria</taxon>
        <taxon>Pseudomonadati</taxon>
        <taxon>Thermodesulfobacteriota</taxon>
        <taxon>Desulfuromonadia</taxon>
        <taxon>Geobacterales</taxon>
        <taxon>Geobacteraceae</taxon>
        <taxon>Geobacter</taxon>
    </lineage>
</organism>
<dbReference type="PROSITE" id="PS51257">
    <property type="entry name" value="PROKAR_LIPOPROTEIN"/>
    <property type="match status" value="1"/>
</dbReference>
<evidence type="ECO:0000256" key="1">
    <source>
        <dbReference type="SAM" id="MobiDB-lite"/>
    </source>
</evidence>
<protein>
    <submittedName>
        <fullName evidence="2">DUF1318 domain-containing protein</fullName>
    </submittedName>
</protein>
<name>A0A831UCH0_GEOME</name>
<feature type="compositionally biased region" description="Low complexity" evidence="1">
    <location>
        <begin position="62"/>
        <end position="73"/>
    </location>
</feature>
<dbReference type="AlphaFoldDB" id="A0A831UCH0"/>
<reference evidence="2" key="1">
    <citation type="journal article" date="2020" name="mSystems">
        <title>Genome- and Community-Level Interaction Insights into Carbon Utilization and Element Cycling Functions of Hydrothermarchaeota in Hydrothermal Sediment.</title>
        <authorList>
            <person name="Zhou Z."/>
            <person name="Liu Y."/>
            <person name="Xu W."/>
            <person name="Pan J."/>
            <person name="Luo Z.H."/>
            <person name="Li M."/>
        </authorList>
    </citation>
    <scope>NUCLEOTIDE SEQUENCE [LARGE SCALE GENOMIC DNA]</scope>
    <source>
        <strain evidence="2">SpSt-349</strain>
    </source>
</reference>
<gene>
    <name evidence="2" type="ORF">ENQ87_08675</name>
</gene>
<proteinExistence type="predicted"/>
<evidence type="ECO:0000313" key="2">
    <source>
        <dbReference type="EMBL" id="HEN42437.1"/>
    </source>
</evidence>
<feature type="region of interest" description="Disordered" evidence="1">
    <location>
        <begin position="50"/>
        <end position="73"/>
    </location>
</feature>
<dbReference type="InterPro" id="IPR008309">
    <property type="entry name" value="YdbL"/>
</dbReference>
<dbReference type="Pfam" id="PF07027">
    <property type="entry name" value="DUF1318"/>
    <property type="match status" value="1"/>
</dbReference>
<dbReference type="EMBL" id="DSOV01000039">
    <property type="protein sequence ID" value="HEN42437.1"/>
    <property type="molecule type" value="Genomic_DNA"/>
</dbReference>